<dbReference type="AlphaFoldDB" id="A0AAW2MNF3"/>
<dbReference type="PANTHER" id="PTHR44575:SF2">
    <property type="entry name" value="OS01G0589200 PROTEIN"/>
    <property type="match status" value="1"/>
</dbReference>
<keyword evidence="3" id="KW-0808">Transferase</keyword>
<protein>
    <submittedName>
        <fullName evidence="3">Methyltransferase DDB</fullName>
    </submittedName>
</protein>
<reference evidence="3" key="1">
    <citation type="submission" date="2020-06" db="EMBL/GenBank/DDBJ databases">
        <authorList>
            <person name="Li T."/>
            <person name="Hu X."/>
            <person name="Zhang T."/>
            <person name="Song X."/>
            <person name="Zhang H."/>
            <person name="Dai N."/>
            <person name="Sheng W."/>
            <person name="Hou X."/>
            <person name="Wei L."/>
        </authorList>
    </citation>
    <scope>NUCLEOTIDE SEQUENCE</scope>
    <source>
        <strain evidence="3">KEN8</strain>
        <tissue evidence="3">Leaf</tissue>
    </source>
</reference>
<dbReference type="Pfam" id="PF08241">
    <property type="entry name" value="Methyltransf_11"/>
    <property type="match status" value="1"/>
</dbReference>
<dbReference type="PANTHER" id="PTHR44575">
    <property type="entry name" value="OS01G0589200 PROTEIN"/>
    <property type="match status" value="1"/>
</dbReference>
<sequence length="326" mass="36669">MEEERRKRTRRTTLDQLQEERNSVLERIESESESEEGETSGSDHSDEDFEYSDDQYFSYAGIQSSGLDFSDDEYDDEDYQELIALGEMVGVENTGLPEAEINKHLQPFTCHSTTNLIIDRRKVDSGRGKDHLVEEDQKVNLVGLFEKQADVLMLGQLIRWNGTKMLAELTAHHSLAWDVGTGNGQAALGVAEHYKQVIATDVSESQLKFAMQHPRIRYLHTPLSMSDDELVNLIGTEGSVDLITVAQAVHWFDLPRFYSVASRLLRKPTGVVRMLRSWSAVQTAKEQGVDLLSEDAVKELEAAWGGANVVRCVVYKGFMLAGKLKL</sequence>
<dbReference type="Gene3D" id="3.40.50.150">
    <property type="entry name" value="Vaccinia Virus protein VP39"/>
    <property type="match status" value="1"/>
</dbReference>
<dbReference type="SUPFAM" id="SSF53335">
    <property type="entry name" value="S-adenosyl-L-methionine-dependent methyltransferases"/>
    <property type="match status" value="1"/>
</dbReference>
<gene>
    <name evidence="3" type="ORF">Scaly_2161100</name>
</gene>
<feature type="compositionally biased region" description="Basic and acidic residues" evidence="1">
    <location>
        <begin position="18"/>
        <end position="30"/>
    </location>
</feature>
<dbReference type="InterPro" id="IPR013216">
    <property type="entry name" value="Methyltransf_11"/>
</dbReference>
<accession>A0AAW2MNF3</accession>
<reference evidence="3" key="2">
    <citation type="journal article" date="2024" name="Plant">
        <title>Genomic evolution and insights into agronomic trait innovations of Sesamum species.</title>
        <authorList>
            <person name="Miao H."/>
            <person name="Wang L."/>
            <person name="Qu L."/>
            <person name="Liu H."/>
            <person name="Sun Y."/>
            <person name="Le M."/>
            <person name="Wang Q."/>
            <person name="Wei S."/>
            <person name="Zheng Y."/>
            <person name="Lin W."/>
            <person name="Duan Y."/>
            <person name="Cao H."/>
            <person name="Xiong S."/>
            <person name="Wang X."/>
            <person name="Wei L."/>
            <person name="Li C."/>
            <person name="Ma Q."/>
            <person name="Ju M."/>
            <person name="Zhao R."/>
            <person name="Li G."/>
            <person name="Mu C."/>
            <person name="Tian Q."/>
            <person name="Mei H."/>
            <person name="Zhang T."/>
            <person name="Gao T."/>
            <person name="Zhang H."/>
        </authorList>
    </citation>
    <scope>NUCLEOTIDE SEQUENCE</scope>
    <source>
        <strain evidence="3">KEN8</strain>
    </source>
</reference>
<evidence type="ECO:0000256" key="1">
    <source>
        <dbReference type="SAM" id="MobiDB-lite"/>
    </source>
</evidence>
<evidence type="ECO:0000259" key="2">
    <source>
        <dbReference type="Pfam" id="PF08241"/>
    </source>
</evidence>
<feature type="domain" description="Methyltransferase type 11" evidence="2">
    <location>
        <begin position="178"/>
        <end position="267"/>
    </location>
</feature>
<feature type="region of interest" description="Disordered" evidence="1">
    <location>
        <begin position="1"/>
        <end position="49"/>
    </location>
</feature>
<dbReference type="GO" id="GO:0008757">
    <property type="term" value="F:S-adenosylmethionine-dependent methyltransferase activity"/>
    <property type="evidence" value="ECO:0007669"/>
    <property type="project" value="InterPro"/>
</dbReference>
<proteinExistence type="predicted"/>
<dbReference type="GO" id="GO:0032259">
    <property type="term" value="P:methylation"/>
    <property type="evidence" value="ECO:0007669"/>
    <property type="project" value="UniProtKB-KW"/>
</dbReference>
<dbReference type="CDD" id="cd02440">
    <property type="entry name" value="AdoMet_MTases"/>
    <property type="match status" value="1"/>
</dbReference>
<organism evidence="3">
    <name type="scientific">Sesamum calycinum</name>
    <dbReference type="NCBI Taxonomy" id="2727403"/>
    <lineage>
        <taxon>Eukaryota</taxon>
        <taxon>Viridiplantae</taxon>
        <taxon>Streptophyta</taxon>
        <taxon>Embryophyta</taxon>
        <taxon>Tracheophyta</taxon>
        <taxon>Spermatophyta</taxon>
        <taxon>Magnoliopsida</taxon>
        <taxon>eudicotyledons</taxon>
        <taxon>Gunneridae</taxon>
        <taxon>Pentapetalae</taxon>
        <taxon>asterids</taxon>
        <taxon>lamiids</taxon>
        <taxon>Lamiales</taxon>
        <taxon>Pedaliaceae</taxon>
        <taxon>Sesamum</taxon>
    </lineage>
</organism>
<dbReference type="EMBL" id="JACGWM010000013">
    <property type="protein sequence ID" value="KAL0332596.1"/>
    <property type="molecule type" value="Genomic_DNA"/>
</dbReference>
<evidence type="ECO:0000313" key="3">
    <source>
        <dbReference type="EMBL" id="KAL0332596.1"/>
    </source>
</evidence>
<keyword evidence="3" id="KW-0489">Methyltransferase</keyword>
<dbReference type="InterPro" id="IPR029063">
    <property type="entry name" value="SAM-dependent_MTases_sf"/>
</dbReference>
<dbReference type="GO" id="GO:0009820">
    <property type="term" value="P:alkaloid metabolic process"/>
    <property type="evidence" value="ECO:0007669"/>
    <property type="project" value="UniProtKB-KW"/>
</dbReference>
<comment type="caution">
    <text evidence="3">The sequence shown here is derived from an EMBL/GenBank/DDBJ whole genome shotgun (WGS) entry which is preliminary data.</text>
</comment>
<name>A0AAW2MNF3_9LAMI</name>